<comment type="caution">
    <text evidence="1">The sequence shown here is derived from an EMBL/GenBank/DDBJ whole genome shotgun (WGS) entry which is preliminary data.</text>
</comment>
<dbReference type="GO" id="GO:0004038">
    <property type="term" value="F:allantoinase activity"/>
    <property type="evidence" value="ECO:0007669"/>
    <property type="project" value="TreeGrafter"/>
</dbReference>
<name>A0AAW1YK58_RUBAR</name>
<dbReference type="InterPro" id="IPR050138">
    <property type="entry name" value="DHOase/Allantoinase_Hydrolase"/>
</dbReference>
<dbReference type="InterPro" id="IPR032466">
    <property type="entry name" value="Metal_Hydrolase"/>
</dbReference>
<accession>A0AAW1YK58</accession>
<reference evidence="1 2" key="1">
    <citation type="journal article" date="2023" name="G3 (Bethesda)">
        <title>A chromosome-length genome assembly and annotation of blackberry (Rubus argutus, cv. 'Hillquist').</title>
        <authorList>
            <person name="Bruna T."/>
            <person name="Aryal R."/>
            <person name="Dudchenko O."/>
            <person name="Sargent D.J."/>
            <person name="Mead D."/>
            <person name="Buti M."/>
            <person name="Cavallini A."/>
            <person name="Hytonen T."/>
            <person name="Andres J."/>
            <person name="Pham M."/>
            <person name="Weisz D."/>
            <person name="Mascagni F."/>
            <person name="Usai G."/>
            <person name="Natali L."/>
            <person name="Bassil N."/>
            <person name="Fernandez G.E."/>
            <person name="Lomsadze A."/>
            <person name="Armour M."/>
            <person name="Olukolu B."/>
            <person name="Poorten T."/>
            <person name="Britton C."/>
            <person name="Davik J."/>
            <person name="Ashrafi H."/>
            <person name="Aiden E.L."/>
            <person name="Borodovsky M."/>
            <person name="Worthington M."/>
        </authorList>
    </citation>
    <scope>NUCLEOTIDE SEQUENCE [LARGE SCALE GENOMIC DNA]</scope>
    <source>
        <strain evidence="1">PI 553951</strain>
    </source>
</reference>
<dbReference type="PANTHER" id="PTHR43668">
    <property type="entry name" value="ALLANTOINASE"/>
    <property type="match status" value="1"/>
</dbReference>
<dbReference type="PANTHER" id="PTHR43668:SF2">
    <property type="entry name" value="ALLANTOINASE"/>
    <property type="match status" value="1"/>
</dbReference>
<dbReference type="SUPFAM" id="SSF51556">
    <property type="entry name" value="Metallo-dependent hydrolases"/>
    <property type="match status" value="1"/>
</dbReference>
<proteinExistence type="predicted"/>
<dbReference type="Gene3D" id="3.20.20.140">
    <property type="entry name" value="Metal-dependent hydrolases"/>
    <property type="match status" value="1"/>
</dbReference>
<dbReference type="AlphaFoldDB" id="A0AAW1YK58"/>
<organism evidence="1 2">
    <name type="scientific">Rubus argutus</name>
    <name type="common">Southern blackberry</name>
    <dbReference type="NCBI Taxonomy" id="59490"/>
    <lineage>
        <taxon>Eukaryota</taxon>
        <taxon>Viridiplantae</taxon>
        <taxon>Streptophyta</taxon>
        <taxon>Embryophyta</taxon>
        <taxon>Tracheophyta</taxon>
        <taxon>Spermatophyta</taxon>
        <taxon>Magnoliopsida</taxon>
        <taxon>eudicotyledons</taxon>
        <taxon>Gunneridae</taxon>
        <taxon>Pentapetalae</taxon>
        <taxon>rosids</taxon>
        <taxon>fabids</taxon>
        <taxon>Rosales</taxon>
        <taxon>Rosaceae</taxon>
        <taxon>Rosoideae</taxon>
        <taxon>Rosoideae incertae sedis</taxon>
        <taxon>Rubus</taxon>
    </lineage>
</organism>
<evidence type="ECO:0000313" key="2">
    <source>
        <dbReference type="Proteomes" id="UP001457282"/>
    </source>
</evidence>
<keyword evidence="2" id="KW-1185">Reference proteome</keyword>
<dbReference type="GO" id="GO:0005737">
    <property type="term" value="C:cytoplasm"/>
    <property type="evidence" value="ECO:0007669"/>
    <property type="project" value="TreeGrafter"/>
</dbReference>
<dbReference type="EMBL" id="JBEDUW010000001">
    <property type="protein sequence ID" value="KAK9948988.1"/>
    <property type="molecule type" value="Genomic_DNA"/>
</dbReference>
<gene>
    <name evidence="1" type="ORF">M0R45_004539</name>
</gene>
<evidence type="ECO:0000313" key="1">
    <source>
        <dbReference type="EMBL" id="KAK9948988.1"/>
    </source>
</evidence>
<dbReference type="GO" id="GO:0006145">
    <property type="term" value="P:purine nucleobase catabolic process"/>
    <property type="evidence" value="ECO:0007669"/>
    <property type="project" value="TreeGrafter"/>
</dbReference>
<sequence length="157" mass="17063">MHLPSSAKQCPMRHKSHHNFKRKAFDDDNALKKAVAHQPFSVTIEAGGMALQLYDSMLETEWKGFPFGTKATAAGGVTTLVDMSLNNFPSIVSRETLELKLKAVESRIYIDVGFWGGLVPENAFNKSALEDLLQADVLGLKVITGYLLAASLVGLGV</sequence>
<protein>
    <submittedName>
        <fullName evidence="1">Uncharacterized protein</fullName>
    </submittedName>
</protein>
<dbReference type="Proteomes" id="UP001457282">
    <property type="component" value="Unassembled WGS sequence"/>
</dbReference>